<evidence type="ECO:0000256" key="6">
    <source>
        <dbReference type="ARBA" id="ARBA00023136"/>
    </source>
</evidence>
<protein>
    <submittedName>
        <fullName evidence="10">Phosphatase PAP2 family protein</fullName>
    </submittedName>
</protein>
<gene>
    <name evidence="10" type="ORF">ACFQE5_21485</name>
</gene>
<sequence>MVQSIDYIDSGWYLEIVRFAEITPWLHSIVLIYTSVGFVLLAVLLLAGGLRARHASAATAAAALTAPLALALAIGVNLVIKDMVAEVRPCDVLAVPVTVLPCAPPTDFAFPSNHSAAAAALAVAVLVVHRRLGWIAVGLALLMGFSRVYLGAHYPHDVIAGLLVGMACALVVALPSRLLLGRTVARLRGGSLGWLLGPGRLARPPRRGASSVPLPPTRAHDQVPRIRRR</sequence>
<dbReference type="Pfam" id="PF01569">
    <property type="entry name" value="PAP2"/>
    <property type="match status" value="1"/>
</dbReference>
<evidence type="ECO:0000313" key="11">
    <source>
        <dbReference type="Proteomes" id="UP001596302"/>
    </source>
</evidence>
<evidence type="ECO:0000256" key="3">
    <source>
        <dbReference type="ARBA" id="ARBA00022692"/>
    </source>
</evidence>
<evidence type="ECO:0000256" key="4">
    <source>
        <dbReference type="ARBA" id="ARBA00022801"/>
    </source>
</evidence>
<keyword evidence="4" id="KW-0378">Hydrolase</keyword>
<keyword evidence="3 8" id="KW-0812">Transmembrane</keyword>
<dbReference type="CDD" id="cd01610">
    <property type="entry name" value="PAP2_like"/>
    <property type="match status" value="1"/>
</dbReference>
<dbReference type="Gene3D" id="1.20.144.10">
    <property type="entry name" value="Phosphatidic acid phosphatase type 2/haloperoxidase"/>
    <property type="match status" value="1"/>
</dbReference>
<dbReference type="RefSeq" id="WP_379587610.1">
    <property type="nucleotide sequence ID" value="NZ_JBHSQW010000044.1"/>
</dbReference>
<feature type="domain" description="Phosphatidic acid phosphatase type 2/haloperoxidase" evidence="9">
    <location>
        <begin position="66"/>
        <end position="173"/>
    </location>
</feature>
<feature type="transmembrane region" description="Helical" evidence="8">
    <location>
        <begin position="59"/>
        <end position="80"/>
    </location>
</feature>
<feature type="transmembrane region" description="Helical" evidence="8">
    <location>
        <begin position="25"/>
        <end position="47"/>
    </location>
</feature>
<keyword evidence="5 8" id="KW-1133">Transmembrane helix</keyword>
<dbReference type="Proteomes" id="UP001596302">
    <property type="component" value="Unassembled WGS sequence"/>
</dbReference>
<dbReference type="EMBL" id="JBHSQW010000044">
    <property type="protein sequence ID" value="MFC5996784.1"/>
    <property type="molecule type" value="Genomic_DNA"/>
</dbReference>
<feature type="transmembrane region" description="Helical" evidence="8">
    <location>
        <begin position="134"/>
        <end position="152"/>
    </location>
</feature>
<evidence type="ECO:0000256" key="1">
    <source>
        <dbReference type="ARBA" id="ARBA00004651"/>
    </source>
</evidence>
<comment type="subcellular location">
    <subcellularLocation>
        <location evidence="1">Cell membrane</location>
        <topology evidence="1">Multi-pass membrane protein</topology>
    </subcellularLocation>
</comment>
<feature type="compositionally biased region" description="Basic and acidic residues" evidence="7">
    <location>
        <begin position="218"/>
        <end position="229"/>
    </location>
</feature>
<evidence type="ECO:0000313" key="10">
    <source>
        <dbReference type="EMBL" id="MFC5996784.1"/>
    </source>
</evidence>
<evidence type="ECO:0000256" key="5">
    <source>
        <dbReference type="ARBA" id="ARBA00022989"/>
    </source>
</evidence>
<dbReference type="PANTHER" id="PTHR14969:SF62">
    <property type="entry name" value="DECAPRENYLPHOSPHORYL-5-PHOSPHORIBOSE PHOSPHATASE RV3807C-RELATED"/>
    <property type="match status" value="1"/>
</dbReference>
<evidence type="ECO:0000256" key="7">
    <source>
        <dbReference type="SAM" id="MobiDB-lite"/>
    </source>
</evidence>
<name>A0ABW1J854_9PSEU</name>
<dbReference type="SMART" id="SM00014">
    <property type="entry name" value="acidPPc"/>
    <property type="match status" value="1"/>
</dbReference>
<accession>A0ABW1J854</accession>
<reference evidence="11" key="1">
    <citation type="journal article" date="2019" name="Int. J. Syst. Evol. Microbiol.">
        <title>The Global Catalogue of Microorganisms (GCM) 10K type strain sequencing project: providing services to taxonomists for standard genome sequencing and annotation.</title>
        <authorList>
            <consortium name="The Broad Institute Genomics Platform"/>
            <consortium name="The Broad Institute Genome Sequencing Center for Infectious Disease"/>
            <person name="Wu L."/>
            <person name="Ma J."/>
        </authorList>
    </citation>
    <scope>NUCLEOTIDE SEQUENCE [LARGE SCALE GENOMIC DNA]</scope>
    <source>
        <strain evidence="11">CCM 8391</strain>
    </source>
</reference>
<proteinExistence type="predicted"/>
<organism evidence="10 11">
    <name type="scientific">Pseudonocardia hispaniensis</name>
    <dbReference type="NCBI Taxonomy" id="904933"/>
    <lineage>
        <taxon>Bacteria</taxon>
        <taxon>Bacillati</taxon>
        <taxon>Actinomycetota</taxon>
        <taxon>Actinomycetes</taxon>
        <taxon>Pseudonocardiales</taxon>
        <taxon>Pseudonocardiaceae</taxon>
        <taxon>Pseudonocardia</taxon>
    </lineage>
</organism>
<evidence type="ECO:0000256" key="2">
    <source>
        <dbReference type="ARBA" id="ARBA00022475"/>
    </source>
</evidence>
<keyword evidence="2" id="KW-1003">Cell membrane</keyword>
<keyword evidence="6 8" id="KW-0472">Membrane</keyword>
<evidence type="ECO:0000256" key="8">
    <source>
        <dbReference type="SAM" id="Phobius"/>
    </source>
</evidence>
<dbReference type="InterPro" id="IPR000326">
    <property type="entry name" value="PAP2/HPO"/>
</dbReference>
<dbReference type="SUPFAM" id="SSF48317">
    <property type="entry name" value="Acid phosphatase/Vanadium-dependent haloperoxidase"/>
    <property type="match status" value="1"/>
</dbReference>
<feature type="region of interest" description="Disordered" evidence="7">
    <location>
        <begin position="205"/>
        <end position="229"/>
    </location>
</feature>
<comment type="caution">
    <text evidence="10">The sequence shown here is derived from an EMBL/GenBank/DDBJ whole genome shotgun (WGS) entry which is preliminary data.</text>
</comment>
<dbReference type="PANTHER" id="PTHR14969">
    <property type="entry name" value="SPHINGOSINE-1-PHOSPHATE PHOSPHOHYDROLASE"/>
    <property type="match status" value="1"/>
</dbReference>
<feature type="transmembrane region" description="Helical" evidence="8">
    <location>
        <begin position="158"/>
        <end position="180"/>
    </location>
</feature>
<evidence type="ECO:0000259" key="9">
    <source>
        <dbReference type="SMART" id="SM00014"/>
    </source>
</evidence>
<dbReference type="InterPro" id="IPR036938">
    <property type="entry name" value="PAP2/HPO_sf"/>
</dbReference>
<keyword evidence="11" id="KW-1185">Reference proteome</keyword>